<feature type="domain" description="Disease resistance N-terminal" evidence="8">
    <location>
        <begin position="9"/>
        <end position="87"/>
    </location>
</feature>
<dbReference type="Gene3D" id="3.40.50.300">
    <property type="entry name" value="P-loop containing nucleotide triphosphate hydrolases"/>
    <property type="match status" value="1"/>
</dbReference>
<evidence type="ECO:0000256" key="2">
    <source>
        <dbReference type="ARBA" id="ARBA00022614"/>
    </source>
</evidence>
<comment type="caution">
    <text evidence="9">The sequence shown here is derived from an EMBL/GenBank/DDBJ whole genome shotgun (WGS) entry which is preliminary data.</text>
</comment>
<dbReference type="InterPro" id="IPR027417">
    <property type="entry name" value="P-loop_NTPase"/>
</dbReference>
<proteinExistence type="inferred from homology"/>
<evidence type="ECO:0000313" key="10">
    <source>
        <dbReference type="Proteomes" id="UP000092600"/>
    </source>
</evidence>
<dbReference type="GO" id="GO:0043531">
    <property type="term" value="F:ADP binding"/>
    <property type="evidence" value="ECO:0007669"/>
    <property type="project" value="InterPro"/>
</dbReference>
<dbReference type="InterPro" id="IPR038005">
    <property type="entry name" value="RX-like_CC"/>
</dbReference>
<evidence type="ECO:0000313" key="9">
    <source>
        <dbReference type="EMBL" id="OAY72885.1"/>
    </source>
</evidence>
<evidence type="ECO:0000256" key="7">
    <source>
        <dbReference type="SAM" id="Coils"/>
    </source>
</evidence>
<dbReference type="Gene3D" id="1.20.5.4130">
    <property type="match status" value="1"/>
</dbReference>
<dbReference type="EMBL" id="LSRQ01002935">
    <property type="protein sequence ID" value="OAY72885.1"/>
    <property type="molecule type" value="Genomic_DNA"/>
</dbReference>
<name>A0A199V7S6_ANACO</name>
<accession>A0A199V7S6</accession>
<dbReference type="CDD" id="cd14798">
    <property type="entry name" value="RX-CC_like"/>
    <property type="match status" value="1"/>
</dbReference>
<dbReference type="Gene3D" id="1.10.8.430">
    <property type="entry name" value="Helical domain of apoptotic protease-activating factors"/>
    <property type="match status" value="1"/>
</dbReference>
<keyword evidence="6" id="KW-0067">ATP-binding</keyword>
<feature type="coiled-coil region" evidence="7">
    <location>
        <begin position="120"/>
        <end position="147"/>
    </location>
</feature>
<dbReference type="PANTHER" id="PTHR36766">
    <property type="entry name" value="PLANT BROAD-SPECTRUM MILDEW RESISTANCE PROTEIN RPW8"/>
    <property type="match status" value="1"/>
</dbReference>
<keyword evidence="3" id="KW-0677">Repeat</keyword>
<gene>
    <name evidence="9" type="ORF">ACMD2_23508</name>
</gene>
<dbReference type="AlphaFoldDB" id="A0A199V7S6"/>
<dbReference type="GO" id="GO:0006952">
    <property type="term" value="P:defense response"/>
    <property type="evidence" value="ECO:0007669"/>
    <property type="project" value="UniProtKB-KW"/>
</dbReference>
<evidence type="ECO:0000256" key="1">
    <source>
        <dbReference type="ARBA" id="ARBA00008894"/>
    </source>
</evidence>
<organism evidence="9 10">
    <name type="scientific">Ananas comosus</name>
    <name type="common">Pineapple</name>
    <name type="synonym">Ananas ananas</name>
    <dbReference type="NCBI Taxonomy" id="4615"/>
    <lineage>
        <taxon>Eukaryota</taxon>
        <taxon>Viridiplantae</taxon>
        <taxon>Streptophyta</taxon>
        <taxon>Embryophyta</taxon>
        <taxon>Tracheophyta</taxon>
        <taxon>Spermatophyta</taxon>
        <taxon>Magnoliopsida</taxon>
        <taxon>Liliopsida</taxon>
        <taxon>Poales</taxon>
        <taxon>Bromeliaceae</taxon>
        <taxon>Bromelioideae</taxon>
        <taxon>Ananas</taxon>
    </lineage>
</organism>
<dbReference type="InterPro" id="IPR041118">
    <property type="entry name" value="Rx_N"/>
</dbReference>
<evidence type="ECO:0000256" key="4">
    <source>
        <dbReference type="ARBA" id="ARBA00022741"/>
    </source>
</evidence>
<sequence length="336" mass="37644">MADVVASGVLNSLLDRLRDRITSEFGQLMDVGTELKKLAGTLSAIRDVLEDAEAQQVQEKALRGWLRRLKDVAYDIDDLLDGGLAKNRKRGLTDPESSTASWMKGTVSKVLSLPSSVISQLKITREIREIRERLDELAEEKSKFHLRERSIVTCCRQENAARGETGSSVIESEVFGREEDKKKIVEYLVDASGGDLGIVAITTLAQLVYNDQQISNHFEKKIWVQVAYLMATAEPHYLKALYEDDCWLLFEKRAFGVGACEKTKKLVAIGKEIVKKCGGIPLAAKALGSLMHSKRRESDWSAVRDNDIWNLEENEILPALSYAGFEGNTRKNFVKH</sequence>
<keyword evidence="2" id="KW-0433">Leucine-rich repeat</keyword>
<reference evidence="9 10" key="1">
    <citation type="journal article" date="2016" name="DNA Res.">
        <title>The draft genome of MD-2 pineapple using hybrid error correction of long reads.</title>
        <authorList>
            <person name="Redwan R.M."/>
            <person name="Saidin A."/>
            <person name="Kumar S.V."/>
        </authorList>
    </citation>
    <scope>NUCLEOTIDE SEQUENCE [LARGE SCALE GENOMIC DNA]</scope>
    <source>
        <strain evidence="10">cv. MD2</strain>
        <tissue evidence="9">Leaf</tissue>
    </source>
</reference>
<keyword evidence="7" id="KW-0175">Coiled coil</keyword>
<keyword evidence="4" id="KW-0547">Nucleotide-binding</keyword>
<evidence type="ECO:0000256" key="5">
    <source>
        <dbReference type="ARBA" id="ARBA00022821"/>
    </source>
</evidence>
<keyword evidence="5" id="KW-0611">Plant defense</keyword>
<evidence type="ECO:0000256" key="3">
    <source>
        <dbReference type="ARBA" id="ARBA00022737"/>
    </source>
</evidence>
<dbReference type="InterPro" id="IPR042197">
    <property type="entry name" value="Apaf_helical"/>
</dbReference>
<dbReference type="SUPFAM" id="SSF52540">
    <property type="entry name" value="P-loop containing nucleoside triphosphate hydrolases"/>
    <property type="match status" value="1"/>
</dbReference>
<evidence type="ECO:0000259" key="8">
    <source>
        <dbReference type="Pfam" id="PF18052"/>
    </source>
</evidence>
<dbReference type="STRING" id="4615.A0A199V7S6"/>
<dbReference type="PANTHER" id="PTHR36766:SF70">
    <property type="entry name" value="DISEASE RESISTANCE PROTEIN RGA4"/>
    <property type="match status" value="1"/>
</dbReference>
<dbReference type="GO" id="GO:0005524">
    <property type="term" value="F:ATP binding"/>
    <property type="evidence" value="ECO:0007669"/>
    <property type="project" value="UniProtKB-KW"/>
</dbReference>
<protein>
    <submittedName>
        <fullName evidence="9">Putative disease resistance protein RGA3</fullName>
    </submittedName>
</protein>
<dbReference type="Proteomes" id="UP000092600">
    <property type="component" value="Unassembled WGS sequence"/>
</dbReference>
<comment type="similarity">
    <text evidence="1">Belongs to the disease resistance NB-LRR family.</text>
</comment>
<dbReference type="Pfam" id="PF18052">
    <property type="entry name" value="Rx_N"/>
    <property type="match status" value="1"/>
</dbReference>
<evidence type="ECO:0000256" key="6">
    <source>
        <dbReference type="ARBA" id="ARBA00022840"/>
    </source>
</evidence>